<evidence type="ECO:0000313" key="2">
    <source>
        <dbReference type="Proteomes" id="UP001642260"/>
    </source>
</evidence>
<dbReference type="Gene3D" id="3.40.50.2000">
    <property type="entry name" value="Glycogen Phosphorylase B"/>
    <property type="match status" value="1"/>
</dbReference>
<sequence length="80" mass="8865">MFPCNLDQPLVARRLAGMNISLEIPRNELDGSFTSASVAETIRVVVVEEEGKIYRDNAESMQKKVFGCKIISMLMVLSSS</sequence>
<organism evidence="1 2">
    <name type="scientific">Eruca vesicaria subsp. sativa</name>
    <name type="common">Garden rocket</name>
    <name type="synonym">Eruca sativa</name>
    <dbReference type="NCBI Taxonomy" id="29727"/>
    <lineage>
        <taxon>Eukaryota</taxon>
        <taxon>Viridiplantae</taxon>
        <taxon>Streptophyta</taxon>
        <taxon>Embryophyta</taxon>
        <taxon>Tracheophyta</taxon>
        <taxon>Spermatophyta</taxon>
        <taxon>Magnoliopsida</taxon>
        <taxon>eudicotyledons</taxon>
        <taxon>Gunneridae</taxon>
        <taxon>Pentapetalae</taxon>
        <taxon>rosids</taxon>
        <taxon>malvids</taxon>
        <taxon>Brassicales</taxon>
        <taxon>Brassicaceae</taxon>
        <taxon>Brassiceae</taxon>
        <taxon>Eruca</taxon>
    </lineage>
</organism>
<dbReference type="EMBL" id="CAKOAT010101599">
    <property type="protein sequence ID" value="CAH8324844.1"/>
    <property type="molecule type" value="Genomic_DNA"/>
</dbReference>
<protein>
    <submittedName>
        <fullName evidence="1">Uncharacterized protein</fullName>
    </submittedName>
</protein>
<proteinExistence type="predicted"/>
<dbReference type="SUPFAM" id="SSF53756">
    <property type="entry name" value="UDP-Glycosyltransferase/glycogen phosphorylase"/>
    <property type="match status" value="1"/>
</dbReference>
<dbReference type="AlphaFoldDB" id="A0ABC8JEL2"/>
<gene>
    <name evidence="1" type="ORF">ERUC_LOCUS10249</name>
</gene>
<comment type="caution">
    <text evidence="1">The sequence shown here is derived from an EMBL/GenBank/DDBJ whole genome shotgun (WGS) entry which is preliminary data.</text>
</comment>
<keyword evidence="2" id="KW-1185">Reference proteome</keyword>
<dbReference type="Proteomes" id="UP001642260">
    <property type="component" value="Unassembled WGS sequence"/>
</dbReference>
<reference evidence="1 2" key="1">
    <citation type="submission" date="2022-03" db="EMBL/GenBank/DDBJ databases">
        <authorList>
            <person name="Macdonald S."/>
            <person name="Ahmed S."/>
            <person name="Newling K."/>
        </authorList>
    </citation>
    <scope>NUCLEOTIDE SEQUENCE [LARGE SCALE GENOMIC DNA]</scope>
</reference>
<evidence type="ECO:0000313" key="1">
    <source>
        <dbReference type="EMBL" id="CAH8324844.1"/>
    </source>
</evidence>
<name>A0ABC8JEL2_ERUVS</name>
<accession>A0ABC8JEL2</accession>